<sequence>MHDEAASTQVQPRGPAGLSKRSSNGSRFAGDRKAATVLCLPLASELHRIHPVEVASHREVRMTAYNCVRFRVRPGQEERFEQLFRSAGRDFEGLRKMALSKSADGSYFSIAEWESLEAIAAARPMMKANLDTFRDTLLELSQDLGVTDPISGEAIFEMAR</sequence>
<keyword evidence="3" id="KW-0503">Monooxygenase</keyword>
<keyword evidence="3" id="KW-0560">Oxidoreductase</keyword>
<accession>A0ABY8HPC4</accession>
<feature type="region of interest" description="Disordered" evidence="1">
    <location>
        <begin position="1"/>
        <end position="29"/>
    </location>
</feature>
<evidence type="ECO:0000259" key="2">
    <source>
        <dbReference type="Pfam" id="PF03992"/>
    </source>
</evidence>
<keyword evidence="4" id="KW-1185">Reference proteome</keyword>
<evidence type="ECO:0000313" key="4">
    <source>
        <dbReference type="Proteomes" id="UP001214094"/>
    </source>
</evidence>
<evidence type="ECO:0000313" key="3">
    <source>
        <dbReference type="EMBL" id="WFP93962.1"/>
    </source>
</evidence>
<organism evidence="3 4">
    <name type="scientific">Ensifer adhaerens</name>
    <name type="common">Sinorhizobium morelense</name>
    <dbReference type="NCBI Taxonomy" id="106592"/>
    <lineage>
        <taxon>Bacteria</taxon>
        <taxon>Pseudomonadati</taxon>
        <taxon>Pseudomonadota</taxon>
        <taxon>Alphaproteobacteria</taxon>
        <taxon>Hyphomicrobiales</taxon>
        <taxon>Rhizobiaceae</taxon>
        <taxon>Sinorhizobium/Ensifer group</taxon>
        <taxon>Ensifer</taxon>
    </lineage>
</organism>
<keyword evidence="3" id="KW-0614">Plasmid</keyword>
<proteinExistence type="predicted"/>
<dbReference type="RefSeq" id="WP_234798803.1">
    <property type="nucleotide sequence ID" value="NZ_CP015881.1"/>
</dbReference>
<dbReference type="EMBL" id="CP121309">
    <property type="protein sequence ID" value="WFP93962.1"/>
    <property type="molecule type" value="Genomic_DNA"/>
</dbReference>
<protein>
    <submittedName>
        <fullName evidence="3">Antibiotic biosynthesis monooxygenase</fullName>
    </submittedName>
</protein>
<dbReference type="GeneID" id="69987005"/>
<dbReference type="Proteomes" id="UP001214094">
    <property type="component" value="Plasmid unnamedA"/>
</dbReference>
<dbReference type="Gene3D" id="3.30.70.100">
    <property type="match status" value="1"/>
</dbReference>
<geneLocation type="plasmid" evidence="3 4">
    <name>unnamedA</name>
</geneLocation>
<name>A0ABY8HPC4_ENSAD</name>
<gene>
    <name evidence="3" type="ORF">P4B07_22325</name>
</gene>
<dbReference type="Pfam" id="PF03992">
    <property type="entry name" value="ABM"/>
    <property type="match status" value="1"/>
</dbReference>
<evidence type="ECO:0000256" key="1">
    <source>
        <dbReference type="SAM" id="MobiDB-lite"/>
    </source>
</evidence>
<dbReference type="GO" id="GO:0004497">
    <property type="term" value="F:monooxygenase activity"/>
    <property type="evidence" value="ECO:0007669"/>
    <property type="project" value="UniProtKB-KW"/>
</dbReference>
<dbReference type="SUPFAM" id="SSF54909">
    <property type="entry name" value="Dimeric alpha+beta barrel"/>
    <property type="match status" value="1"/>
</dbReference>
<feature type="compositionally biased region" description="Polar residues" evidence="1">
    <location>
        <begin position="1"/>
        <end position="11"/>
    </location>
</feature>
<feature type="domain" description="ABM" evidence="2">
    <location>
        <begin position="68"/>
        <end position="122"/>
    </location>
</feature>
<reference evidence="3 4" key="1">
    <citation type="submission" date="2023-03" db="EMBL/GenBank/DDBJ databases">
        <title>Comparative genome and transcriptome analysis combination mining strategies for increasing vitamin B12 production of Ensifer adhaerens strain.</title>
        <authorList>
            <person name="Yongheng L."/>
        </authorList>
    </citation>
    <scope>NUCLEOTIDE SEQUENCE [LARGE SCALE GENOMIC DNA]</scope>
    <source>
        <strain evidence="3 4">Casida A-T305</strain>
        <plasmid evidence="3 4">unnamedA</plasmid>
    </source>
</reference>
<dbReference type="InterPro" id="IPR007138">
    <property type="entry name" value="ABM_dom"/>
</dbReference>
<dbReference type="InterPro" id="IPR011008">
    <property type="entry name" value="Dimeric_a/b-barrel"/>
</dbReference>